<feature type="compositionally biased region" description="Low complexity" evidence="1">
    <location>
        <begin position="956"/>
        <end position="965"/>
    </location>
</feature>
<keyword evidence="3" id="KW-1185">Reference proteome</keyword>
<organism evidence="2 3">
    <name type="scientific">Hypsibius exemplaris</name>
    <name type="common">Freshwater tardigrade</name>
    <dbReference type="NCBI Taxonomy" id="2072580"/>
    <lineage>
        <taxon>Eukaryota</taxon>
        <taxon>Metazoa</taxon>
        <taxon>Ecdysozoa</taxon>
        <taxon>Tardigrada</taxon>
        <taxon>Eutardigrada</taxon>
        <taxon>Parachela</taxon>
        <taxon>Hypsibioidea</taxon>
        <taxon>Hypsibiidae</taxon>
        <taxon>Hypsibius</taxon>
    </lineage>
</organism>
<evidence type="ECO:0000313" key="3">
    <source>
        <dbReference type="Proteomes" id="UP000192578"/>
    </source>
</evidence>
<proteinExistence type="predicted"/>
<dbReference type="OrthoDB" id="10567074at2759"/>
<gene>
    <name evidence="2" type="ORF">BV898_18265</name>
</gene>
<reference evidence="3" key="1">
    <citation type="submission" date="2017-01" db="EMBL/GenBank/DDBJ databases">
        <title>Comparative genomics of anhydrobiosis in the tardigrade Hypsibius dujardini.</title>
        <authorList>
            <person name="Yoshida Y."/>
            <person name="Koutsovoulos G."/>
            <person name="Laetsch D."/>
            <person name="Stevens L."/>
            <person name="Kumar S."/>
            <person name="Horikawa D."/>
            <person name="Ishino K."/>
            <person name="Komine S."/>
            <person name="Tomita M."/>
            <person name="Blaxter M."/>
            <person name="Arakawa K."/>
        </authorList>
    </citation>
    <scope>NUCLEOTIDE SEQUENCE [LARGE SCALE GENOMIC DNA]</scope>
    <source>
        <strain evidence="3">Z151</strain>
    </source>
</reference>
<feature type="region of interest" description="Disordered" evidence="1">
    <location>
        <begin position="1011"/>
        <end position="1033"/>
    </location>
</feature>
<dbReference type="Proteomes" id="UP000192578">
    <property type="component" value="Unassembled WGS sequence"/>
</dbReference>
<protein>
    <submittedName>
        <fullName evidence="2">Uncharacterized protein</fullName>
    </submittedName>
</protein>
<dbReference type="EMBL" id="MTYJ01000350">
    <property type="protein sequence ID" value="OWA53844.1"/>
    <property type="molecule type" value="Genomic_DNA"/>
</dbReference>
<name>A0A9X6NQ17_HYPEX</name>
<evidence type="ECO:0000256" key="1">
    <source>
        <dbReference type="SAM" id="MobiDB-lite"/>
    </source>
</evidence>
<feature type="compositionally biased region" description="Basic residues" evidence="1">
    <location>
        <begin position="1021"/>
        <end position="1033"/>
    </location>
</feature>
<accession>A0A9X6NQ17</accession>
<comment type="caution">
    <text evidence="2">The sequence shown here is derived from an EMBL/GenBank/DDBJ whole genome shotgun (WGS) entry which is preliminary data.</text>
</comment>
<feature type="region of interest" description="Disordered" evidence="1">
    <location>
        <begin position="948"/>
        <end position="968"/>
    </location>
</feature>
<evidence type="ECO:0000313" key="2">
    <source>
        <dbReference type="EMBL" id="OWA53844.1"/>
    </source>
</evidence>
<dbReference type="AlphaFoldDB" id="A0A9X6NQ17"/>
<sequence>MPRGSSTSASGLRSTSNRGAYGVVGQHFTLPPMAQLLPDPSTVTDLDGSNASEAATTRFTFEKDLNELRTYYTPTRGRHRTKTDFMIGILSFEYRVVDSVNVHTSQSGDDGPKRAVSSPFKSAVKPKNTSMGLVVSFAWKSGEEKKKCFFLVKVGCELKKSSYQGVRAMSGDDGAIISITSKDQDLWTEFIAFELADFEGRVNNNPELIRRYWKRIGLQQEYCSQEDEVYIWNPAVAFVYCPEKRSFKMVDLPEAGFCELTSVPNLPMVTLCLNQPTDNFPEFIRSFIGDIHFVTLLGLWGVSVLSCKPHFLIHKLQKKFGSVILAGPGGTGKTGLAEIAVTIAGTDKHDGKAFSYNHMSEHEYGKKTLVTFVPITVSDPPNANCKQYGELFQHAFDANRRAVGSMTYTPGIAPIMCINEDWMNLQRREESWDVRIRSRVIVFEIPDKIPFPADEDHAYKRAQCLSFYLPQLLYIDEDSIKVSIKNNETTIKKHLKETTLNDTGLDRMCTNLGIFYALAEHVSHILCPDFDFYPAVVEHQTQVAFPSALKYQSGKVSRSVPTVAVAVSSAVVFEVDGFVESIIQFVLENPTTAWYEWIRWTVSLGGKQCFAVRAGAFRDLPNFPFTRNKQTILSYLSNNPDCGASTSQLVNLRIPKHVNSKGQKKANALVFYVDQMERAIRARLNAMEEISKATDYGTDWTAAARKALSLLSDSESREESVSALDSSDEQLESEVLSTVPAEQRAPNMIATAKTLSFANASGASLAVSELSFKTWFKVTGRTHFAEKLRSSDLPDSEETVKTVAADYWSKQTAWKKKELTMEAAQCETQTHHDEADDACIAAGIHAIEQKGTVEVFAEGTLELIVENRPVMSKFDAPRVSSAASHTAPQQHSTTSSFANWFTIQGIFDAKLRLIDMGVNEDIITQEMLQSVARKAWMTMSSQQHQVWNIDDGAGGSSSSPHISPSRNVSPKPLAVVVVETQVGSMSSQRPTAITPIKLSTTHVLLDEKRDGSMVIDGGGGHRGKKRRNRSATRATKNKTRLCGICGGRSGGLAPCSLNEICHRWICEGCCLKSMTSEQWKQRQTAVDYHEPESPYFVICAHSHDVKVV</sequence>